<keyword evidence="3" id="KW-1185">Reference proteome</keyword>
<dbReference type="EMBL" id="MSFO01000002">
    <property type="protein sequence ID" value="PLB51523.1"/>
    <property type="molecule type" value="Genomic_DNA"/>
</dbReference>
<dbReference type="STRING" id="1392250.A0A2I2GF60"/>
<dbReference type="GeneID" id="36554027"/>
<feature type="region of interest" description="Disordered" evidence="1">
    <location>
        <begin position="1"/>
        <end position="29"/>
    </location>
</feature>
<sequence>MNSDEDEIGSSDEYELRESDDDEGDEENEDKIHIGKSFCLLCRQQPEPGSAILDLNNHLFTAPDCDSDCDVCLDCDPIPGVWYHRACFDIFKPSYGRSDVPTEKEFRRLEDATTILDDLEHLDEPIQDVDSSEVATTMEGLLSRHARNLLQGTFRQDLLNRLPTELTLMIAERITPCWFLIVLGQTRRLMSLVRAGPGPGSERLNLQQDLWVSKVNYQGNSYLANLSTEPLSQSTETTQYRINLPHEVKTVVLSVDSVGIRGIQFTSSDSEASPDGSRRYRILEVKDPHCEIKVKRNAIFVTGIKLLPNNSSSGLRLWSSPVLPKFNPWNFYQEGMNGVLEHVQFDSELQGLLICCAGGRMLGIHGFSGKSKKFTEFIDSIIPSKYDEVTAWIHSPEKYWIYYPFSRNENIFGAWIRKKKGNAEAHPILVLQSSLGKTITFGPQIPPKESHHYQYHSLVREGDGAVTGIIHDGLEPGYEQILELGVTCNELHRTPAPVEPLMSSPLELPQTPSHARGPVPQWYLTSAPLEGVERVQVFRRSGNLSRHCLGLLLSYHDGRVEALGQVRWDQNTTEEGRIRLGVKLGWSPRGIKRVLDIRSGVTDCELVDHSGAGSWSLLPDQGILVWWFGEYGDILTVLDP</sequence>
<dbReference type="OrthoDB" id="5153231at2759"/>
<dbReference type="Proteomes" id="UP000234275">
    <property type="component" value="Unassembled WGS sequence"/>
</dbReference>
<evidence type="ECO:0000256" key="1">
    <source>
        <dbReference type="SAM" id="MobiDB-lite"/>
    </source>
</evidence>
<gene>
    <name evidence="2" type="ORF">P170DRAFT_400433</name>
</gene>
<organism evidence="2 3">
    <name type="scientific">Aspergillus steynii IBT 23096</name>
    <dbReference type="NCBI Taxonomy" id="1392250"/>
    <lineage>
        <taxon>Eukaryota</taxon>
        <taxon>Fungi</taxon>
        <taxon>Dikarya</taxon>
        <taxon>Ascomycota</taxon>
        <taxon>Pezizomycotina</taxon>
        <taxon>Eurotiomycetes</taxon>
        <taxon>Eurotiomycetidae</taxon>
        <taxon>Eurotiales</taxon>
        <taxon>Aspergillaceae</taxon>
        <taxon>Aspergillus</taxon>
        <taxon>Aspergillus subgen. Circumdati</taxon>
    </lineage>
</organism>
<dbReference type="AlphaFoldDB" id="A0A2I2GF60"/>
<dbReference type="RefSeq" id="XP_024706825.1">
    <property type="nucleotide sequence ID" value="XM_024846328.1"/>
</dbReference>
<dbReference type="VEuPathDB" id="FungiDB:P170DRAFT_400433"/>
<evidence type="ECO:0000313" key="2">
    <source>
        <dbReference type="EMBL" id="PLB51523.1"/>
    </source>
</evidence>
<reference evidence="2 3" key="1">
    <citation type="submission" date="2016-12" db="EMBL/GenBank/DDBJ databases">
        <title>The genomes of Aspergillus section Nigri reveals drivers in fungal speciation.</title>
        <authorList>
            <consortium name="DOE Joint Genome Institute"/>
            <person name="Vesth T.C."/>
            <person name="Nybo J."/>
            <person name="Theobald S."/>
            <person name="Brandl J."/>
            <person name="Frisvad J.C."/>
            <person name="Nielsen K.F."/>
            <person name="Lyhne E.K."/>
            <person name="Kogle M.E."/>
            <person name="Kuo A."/>
            <person name="Riley R."/>
            <person name="Clum A."/>
            <person name="Nolan M."/>
            <person name="Lipzen A."/>
            <person name="Salamov A."/>
            <person name="Henrissat B."/>
            <person name="Wiebenga A."/>
            <person name="De Vries R.P."/>
            <person name="Grigoriev I.V."/>
            <person name="Mortensen U.H."/>
            <person name="Andersen M.R."/>
            <person name="Baker S.E."/>
        </authorList>
    </citation>
    <scope>NUCLEOTIDE SEQUENCE [LARGE SCALE GENOMIC DNA]</scope>
    <source>
        <strain evidence="2 3">IBT 23096</strain>
    </source>
</reference>
<name>A0A2I2GF60_9EURO</name>
<proteinExistence type="predicted"/>
<protein>
    <submittedName>
        <fullName evidence="2">Uncharacterized protein</fullName>
    </submittedName>
</protein>
<accession>A0A2I2GF60</accession>
<comment type="caution">
    <text evidence="2">The sequence shown here is derived from an EMBL/GenBank/DDBJ whole genome shotgun (WGS) entry which is preliminary data.</text>
</comment>
<evidence type="ECO:0000313" key="3">
    <source>
        <dbReference type="Proteomes" id="UP000234275"/>
    </source>
</evidence>